<keyword evidence="1" id="KW-0808">Transferase</keyword>
<evidence type="ECO:0000313" key="2">
    <source>
        <dbReference type="Proteomes" id="UP001165960"/>
    </source>
</evidence>
<organism evidence="1 2">
    <name type="scientific">Entomophthora muscae</name>
    <dbReference type="NCBI Taxonomy" id="34485"/>
    <lineage>
        <taxon>Eukaryota</taxon>
        <taxon>Fungi</taxon>
        <taxon>Fungi incertae sedis</taxon>
        <taxon>Zoopagomycota</taxon>
        <taxon>Entomophthoromycotina</taxon>
        <taxon>Entomophthoromycetes</taxon>
        <taxon>Entomophthorales</taxon>
        <taxon>Entomophthoraceae</taxon>
        <taxon>Entomophthora</taxon>
    </lineage>
</organism>
<proteinExistence type="predicted"/>
<accession>A0ACC2SWA1</accession>
<dbReference type="Proteomes" id="UP001165960">
    <property type="component" value="Unassembled WGS sequence"/>
</dbReference>
<keyword evidence="1" id="KW-0418">Kinase</keyword>
<dbReference type="EC" id="2.7.4.2" evidence="1"/>
<protein>
    <submittedName>
        <fullName evidence="1">Phosphomevalonate kinase</fullName>
        <ecNumber evidence="1">2.7.4.2</ecNumber>
    </submittedName>
</protein>
<sequence length="523" mass="57958">MPILPNAFSKRVKDTTLVSCPGKVLVVGGYLVLEKDYEGLVFSTDARFYSWVTPSSQQDTSNSGFMGVPESRSNVYNIAVKSAQFENPPWLYMYGDKDGFELKECLTATSNTTNKFVLCALEAAYRYLYLTFANNKQALEKLKMPITIYLFADNDFYSQRKQLSQCGLELSFDGLSQLPKCGWIGGHLEEAHKTGLGSSACLVSSLIGAVINHFHNQVGVSGTSEEVHRIAQYAHCQAQGKVGSGFDVSAAIFGSHIYQRFSPSLLSELFADQENSTFKPSKFLKRMKDDPWDHKIAPVLLPHRFHMVLGEVDAGSNTPSMVSKVLRWRENNPDIAKPLWHTLSESNKQVTKCFSLLYQMFFSDPTSYNNGLNDWISNKVNKVPKASSFKNSTLTVLSELFESFQSSRACLRQISIEAYVPIEPPIQSKLLDSLQDIPEVLIAGVPGAGGFDAVFAIYIDPEATSVEPSPISNVQSCFDEMASSSFKVGPLLTQEDTKSGLHNEDLTSPDANIAFSFLLRTQH</sequence>
<evidence type="ECO:0000313" key="1">
    <source>
        <dbReference type="EMBL" id="KAJ9066670.1"/>
    </source>
</evidence>
<gene>
    <name evidence="1" type="primary">ERG8_1</name>
    <name evidence="1" type="ORF">DSO57_1007475</name>
</gene>
<name>A0ACC2SWA1_9FUNG</name>
<keyword evidence="2" id="KW-1185">Reference proteome</keyword>
<comment type="caution">
    <text evidence="1">The sequence shown here is derived from an EMBL/GenBank/DDBJ whole genome shotgun (WGS) entry which is preliminary data.</text>
</comment>
<dbReference type="EMBL" id="QTSX02004282">
    <property type="protein sequence ID" value="KAJ9066670.1"/>
    <property type="molecule type" value="Genomic_DNA"/>
</dbReference>
<reference evidence="1" key="1">
    <citation type="submission" date="2022-04" db="EMBL/GenBank/DDBJ databases">
        <title>Genome of the entomopathogenic fungus Entomophthora muscae.</title>
        <authorList>
            <person name="Elya C."/>
            <person name="Lovett B.R."/>
            <person name="Lee E."/>
            <person name="Macias A.M."/>
            <person name="Hajek A.E."/>
            <person name="De Bivort B.L."/>
            <person name="Kasson M.T."/>
            <person name="De Fine Licht H.H."/>
            <person name="Stajich J.E."/>
        </authorList>
    </citation>
    <scope>NUCLEOTIDE SEQUENCE</scope>
    <source>
        <strain evidence="1">Berkeley</strain>
    </source>
</reference>